<feature type="compositionally biased region" description="Polar residues" evidence="1">
    <location>
        <begin position="101"/>
        <end position="116"/>
    </location>
</feature>
<dbReference type="Proteomes" id="UP000383932">
    <property type="component" value="Unassembled WGS sequence"/>
</dbReference>
<protein>
    <submittedName>
        <fullName evidence="2">Uncharacterized protein</fullName>
    </submittedName>
</protein>
<evidence type="ECO:0000256" key="1">
    <source>
        <dbReference type="SAM" id="MobiDB-lite"/>
    </source>
</evidence>
<feature type="region of interest" description="Disordered" evidence="1">
    <location>
        <begin position="101"/>
        <end position="128"/>
    </location>
</feature>
<sequence>MSTTNSGGPSNIPTHLTPSQLRRLEDYLENKCLELTRGVRKRNEPDTPYKTLSAYVAATSSLVTMILLIPPAKSSASIRTAWLLRITGDIFENIPAYSLGTVATSPPRSPNDQADQNEQEHPPPQPMLSEEGLATLEEVFCLLEKLDAGWCAIIRNERWDSTVNQGIFEESSTAGDQSNVESNQAFSVTDSTRLRSIIVSGKDEFDDWLVEQGGGDNFDIVDRSVRVMSHALEEIGQNMPVPIQPGASDSEDDFS</sequence>
<organism evidence="2 3">
    <name type="scientific">Ceratobasidium theobromae</name>
    <dbReference type="NCBI Taxonomy" id="1582974"/>
    <lineage>
        <taxon>Eukaryota</taxon>
        <taxon>Fungi</taxon>
        <taxon>Dikarya</taxon>
        <taxon>Basidiomycota</taxon>
        <taxon>Agaricomycotina</taxon>
        <taxon>Agaricomycetes</taxon>
        <taxon>Cantharellales</taxon>
        <taxon>Ceratobasidiaceae</taxon>
        <taxon>Ceratobasidium</taxon>
    </lineage>
</organism>
<name>A0A5N5QUK0_9AGAM</name>
<keyword evidence="3" id="KW-1185">Reference proteome</keyword>
<comment type="caution">
    <text evidence="2">The sequence shown here is derived from an EMBL/GenBank/DDBJ whole genome shotgun (WGS) entry which is preliminary data.</text>
</comment>
<evidence type="ECO:0000313" key="2">
    <source>
        <dbReference type="EMBL" id="KAB5595223.1"/>
    </source>
</evidence>
<dbReference type="AlphaFoldDB" id="A0A5N5QUK0"/>
<dbReference type="OrthoDB" id="2574879at2759"/>
<proteinExistence type="predicted"/>
<gene>
    <name evidence="2" type="ORF">CTheo_1301</name>
</gene>
<dbReference type="EMBL" id="SSOP01000011">
    <property type="protein sequence ID" value="KAB5595223.1"/>
    <property type="molecule type" value="Genomic_DNA"/>
</dbReference>
<evidence type="ECO:0000313" key="3">
    <source>
        <dbReference type="Proteomes" id="UP000383932"/>
    </source>
</evidence>
<accession>A0A5N5QUK0</accession>
<reference evidence="2 3" key="1">
    <citation type="journal article" date="2019" name="Fungal Biol. Biotechnol.">
        <title>Draft genome sequence of fastidious pathogen Ceratobasidium theobromae, which causes vascular-streak dieback in Theobroma cacao.</title>
        <authorList>
            <person name="Ali S.S."/>
            <person name="Asman A."/>
            <person name="Shao J."/>
            <person name="Firmansyah A.P."/>
            <person name="Susilo A.W."/>
            <person name="Rosmana A."/>
            <person name="McMahon P."/>
            <person name="Junaid M."/>
            <person name="Guest D."/>
            <person name="Kheng T.Y."/>
            <person name="Meinhardt L.W."/>
            <person name="Bailey B.A."/>
        </authorList>
    </citation>
    <scope>NUCLEOTIDE SEQUENCE [LARGE SCALE GENOMIC DNA]</scope>
    <source>
        <strain evidence="2 3">CT2</strain>
    </source>
</reference>